<dbReference type="PATRIC" id="fig|1423813.3.peg.393"/>
<evidence type="ECO:0000313" key="6">
    <source>
        <dbReference type="Proteomes" id="UP000051733"/>
    </source>
</evidence>
<dbReference type="STRING" id="1423813.FC26_GL000385"/>
<dbReference type="Gene3D" id="1.10.10.10">
    <property type="entry name" value="Winged helix-like DNA-binding domain superfamily/Winged helix DNA-binding domain"/>
    <property type="match status" value="1"/>
</dbReference>
<dbReference type="Proteomes" id="UP000051733">
    <property type="component" value="Unassembled WGS sequence"/>
</dbReference>
<dbReference type="GO" id="GO:0003700">
    <property type="term" value="F:DNA-binding transcription factor activity"/>
    <property type="evidence" value="ECO:0007669"/>
    <property type="project" value="InterPro"/>
</dbReference>
<dbReference type="SMART" id="SM00347">
    <property type="entry name" value="HTH_MARR"/>
    <property type="match status" value="1"/>
</dbReference>
<dbReference type="GO" id="GO:0003677">
    <property type="term" value="F:DNA binding"/>
    <property type="evidence" value="ECO:0007669"/>
    <property type="project" value="UniProtKB-KW"/>
</dbReference>
<name>A0A0R2A1V1_9LACO</name>
<evidence type="ECO:0000256" key="1">
    <source>
        <dbReference type="ARBA" id="ARBA00023015"/>
    </source>
</evidence>
<reference evidence="5 6" key="1">
    <citation type="journal article" date="2015" name="Genome Announc.">
        <title>Expanding the biotechnology potential of lactobacilli through comparative genomics of 213 strains and associated genera.</title>
        <authorList>
            <person name="Sun Z."/>
            <person name="Harris H.M."/>
            <person name="McCann A."/>
            <person name="Guo C."/>
            <person name="Argimon S."/>
            <person name="Zhang W."/>
            <person name="Yang X."/>
            <person name="Jeffery I.B."/>
            <person name="Cooney J.C."/>
            <person name="Kagawa T.F."/>
            <person name="Liu W."/>
            <person name="Song Y."/>
            <person name="Salvetti E."/>
            <person name="Wrobel A."/>
            <person name="Rasinkangas P."/>
            <person name="Parkhill J."/>
            <person name="Rea M.C."/>
            <person name="O'Sullivan O."/>
            <person name="Ritari J."/>
            <person name="Douillard F.P."/>
            <person name="Paul Ross R."/>
            <person name="Yang R."/>
            <person name="Briner A.E."/>
            <person name="Felis G.E."/>
            <person name="de Vos W.M."/>
            <person name="Barrangou R."/>
            <person name="Klaenhammer T.R."/>
            <person name="Caufield P.W."/>
            <person name="Cui Y."/>
            <person name="Zhang H."/>
            <person name="O'Toole P.W."/>
        </authorList>
    </citation>
    <scope>NUCLEOTIDE SEQUENCE [LARGE SCALE GENOMIC DNA]</scope>
    <source>
        <strain evidence="5 6">DSM 20634</strain>
    </source>
</reference>
<keyword evidence="3" id="KW-0804">Transcription</keyword>
<keyword evidence="6" id="KW-1185">Reference proteome</keyword>
<feature type="domain" description="HTH marR-type" evidence="4">
    <location>
        <begin position="4"/>
        <end position="136"/>
    </location>
</feature>
<gene>
    <name evidence="5" type="ORF">FC26_GL000385</name>
</gene>
<evidence type="ECO:0000256" key="2">
    <source>
        <dbReference type="ARBA" id="ARBA00023125"/>
    </source>
</evidence>
<dbReference type="PANTHER" id="PTHR42756">
    <property type="entry name" value="TRANSCRIPTIONAL REGULATOR, MARR"/>
    <property type="match status" value="1"/>
</dbReference>
<dbReference type="InterPro" id="IPR000835">
    <property type="entry name" value="HTH_MarR-typ"/>
</dbReference>
<proteinExistence type="predicted"/>
<dbReference type="InterPro" id="IPR036388">
    <property type="entry name" value="WH-like_DNA-bd_sf"/>
</dbReference>
<dbReference type="AlphaFoldDB" id="A0A0R2A1V1"/>
<keyword evidence="1" id="KW-0805">Transcription regulation</keyword>
<accession>A0A0R2A1V1</accession>
<evidence type="ECO:0000313" key="5">
    <source>
        <dbReference type="EMBL" id="KRM60896.1"/>
    </source>
</evidence>
<dbReference type="OrthoDB" id="384891at2"/>
<dbReference type="InterPro" id="IPR036390">
    <property type="entry name" value="WH_DNA-bd_sf"/>
</dbReference>
<evidence type="ECO:0000256" key="3">
    <source>
        <dbReference type="ARBA" id="ARBA00023163"/>
    </source>
</evidence>
<protein>
    <recommendedName>
        <fullName evidence="4">HTH marR-type domain-containing protein</fullName>
    </recommendedName>
</protein>
<dbReference type="EMBL" id="AYYY01000061">
    <property type="protein sequence ID" value="KRM60896.1"/>
    <property type="molecule type" value="Genomic_DNA"/>
</dbReference>
<comment type="caution">
    <text evidence="5">The sequence shown here is derived from an EMBL/GenBank/DDBJ whole genome shotgun (WGS) entry which is preliminary data.</text>
</comment>
<dbReference type="PROSITE" id="PS50995">
    <property type="entry name" value="HTH_MARR_2"/>
    <property type="match status" value="1"/>
</dbReference>
<evidence type="ECO:0000259" key="4">
    <source>
        <dbReference type="PROSITE" id="PS50995"/>
    </source>
</evidence>
<sequence>MTMMANYGKQLKHATNQMNRALDNYARQYGVTGVQMSILDYLGSHEHVLQHDIETEFGIQRSTMTVTLQRMEKAGLIYRQESATDARQKTVNMSAKAREIKGLATSYIDQQQHAMETRFSPAELQVFEEVLQYFTDLNGRES</sequence>
<dbReference type="PANTHER" id="PTHR42756:SF1">
    <property type="entry name" value="TRANSCRIPTIONAL REPRESSOR OF EMRAB OPERON"/>
    <property type="match status" value="1"/>
</dbReference>
<organism evidence="5 6">
    <name type="scientific">Paucilactobacillus vaccinostercus DSM 20634</name>
    <dbReference type="NCBI Taxonomy" id="1423813"/>
    <lineage>
        <taxon>Bacteria</taxon>
        <taxon>Bacillati</taxon>
        <taxon>Bacillota</taxon>
        <taxon>Bacilli</taxon>
        <taxon>Lactobacillales</taxon>
        <taxon>Lactobacillaceae</taxon>
        <taxon>Paucilactobacillus</taxon>
    </lineage>
</organism>
<keyword evidence="2" id="KW-0238">DNA-binding</keyword>
<dbReference type="Pfam" id="PF12802">
    <property type="entry name" value="MarR_2"/>
    <property type="match status" value="1"/>
</dbReference>
<dbReference type="SUPFAM" id="SSF46785">
    <property type="entry name" value="Winged helix' DNA-binding domain"/>
    <property type="match status" value="1"/>
</dbReference>